<reference evidence="9 10" key="1">
    <citation type="journal article" date="2013" name="Curr. Biol.">
        <title>The Genome of the Foraminiferan Reticulomyxa filosa.</title>
        <authorList>
            <person name="Glockner G."/>
            <person name="Hulsmann N."/>
            <person name="Schleicher M."/>
            <person name="Noegel A.A."/>
            <person name="Eichinger L."/>
            <person name="Gallinger C."/>
            <person name="Pawlowski J."/>
            <person name="Sierra R."/>
            <person name="Euteneuer U."/>
            <person name="Pillet L."/>
            <person name="Moustafa A."/>
            <person name="Platzer M."/>
            <person name="Groth M."/>
            <person name="Szafranski K."/>
            <person name="Schliwa M."/>
        </authorList>
    </citation>
    <scope>NUCLEOTIDE SEQUENCE [LARGE SCALE GENOMIC DNA]</scope>
</reference>
<feature type="non-terminal residue" evidence="9">
    <location>
        <position position="1"/>
    </location>
</feature>
<comment type="similarity">
    <text evidence="2">Belongs to the resistance-nodulation-cell division (RND) (TC 2.A.6) family. MmpL subfamily.</text>
</comment>
<organism evidence="9 10">
    <name type="scientific">Reticulomyxa filosa</name>
    <dbReference type="NCBI Taxonomy" id="46433"/>
    <lineage>
        <taxon>Eukaryota</taxon>
        <taxon>Sar</taxon>
        <taxon>Rhizaria</taxon>
        <taxon>Retaria</taxon>
        <taxon>Foraminifera</taxon>
        <taxon>Monothalamids</taxon>
        <taxon>Reticulomyxidae</taxon>
        <taxon>Reticulomyxa</taxon>
    </lineage>
</organism>
<feature type="transmembrane region" description="Helical" evidence="7">
    <location>
        <begin position="678"/>
        <end position="700"/>
    </location>
</feature>
<dbReference type="Gene3D" id="1.20.1640.10">
    <property type="entry name" value="Multidrug efflux transporter AcrB transmembrane domain"/>
    <property type="match status" value="2"/>
</dbReference>
<dbReference type="PANTHER" id="PTHR33406:SF6">
    <property type="entry name" value="MEMBRANE PROTEIN YDGH-RELATED"/>
    <property type="match status" value="1"/>
</dbReference>
<feature type="transmembrane region" description="Helical" evidence="7">
    <location>
        <begin position="94"/>
        <end position="114"/>
    </location>
</feature>
<dbReference type="OMA" id="VMGRWNW"/>
<evidence type="ECO:0000256" key="5">
    <source>
        <dbReference type="ARBA" id="ARBA00022989"/>
    </source>
</evidence>
<evidence type="ECO:0000256" key="4">
    <source>
        <dbReference type="ARBA" id="ARBA00022692"/>
    </source>
</evidence>
<evidence type="ECO:0000256" key="2">
    <source>
        <dbReference type="ARBA" id="ARBA00010157"/>
    </source>
</evidence>
<accession>X6NVM7</accession>
<evidence type="ECO:0000256" key="3">
    <source>
        <dbReference type="ARBA" id="ARBA00022475"/>
    </source>
</evidence>
<feature type="transmembrane region" description="Helical" evidence="7">
    <location>
        <begin position="567"/>
        <end position="586"/>
    </location>
</feature>
<feature type="transmembrane region" description="Helical" evidence="7">
    <location>
        <begin position="177"/>
        <end position="199"/>
    </location>
</feature>
<evidence type="ECO:0000259" key="8">
    <source>
        <dbReference type="Pfam" id="PF03176"/>
    </source>
</evidence>
<dbReference type="PANTHER" id="PTHR33406">
    <property type="entry name" value="MEMBRANE PROTEIN MJ1562-RELATED"/>
    <property type="match status" value="1"/>
</dbReference>
<name>X6NVM7_RETFI</name>
<dbReference type="InterPro" id="IPR004869">
    <property type="entry name" value="MMPL_dom"/>
</dbReference>
<feature type="transmembrane region" description="Helical" evidence="7">
    <location>
        <begin position="593"/>
        <end position="613"/>
    </location>
</feature>
<keyword evidence="10" id="KW-1185">Reference proteome</keyword>
<sequence length="777" mass="88411">TFVSEDKLSAISMIQHKYGINDVKRHSLLNWLDDVIKDLNDRSGGRIVTKYTGQVALWNDMQEESKKTIKSHLFVIPLILLIFGYTIGSWRLTLIPIVAMLICVSLAFMMMLPFTDIFTVSTMTPTIMTSISLAMCIDYNLFMLIRFREEVGDEREVLKMSEVFNALHKTVNWSGHVVLVSGFILALSLMGYIFCSIEFLKSYGLGAAIAVGCAIAINLTLTPALLLLAPRFFTQFGFNCRLTTIIDDLDEPQGMYKHFAQRGGEVLNKQKKKMNKQIYTYIYNIYVYICLFTFVYALLCMHFYVCTFGQWKMEMETKTTEYKASSKDTSALISKVDDEHIGIRDNDDPFHPFEITAADEANYFKSVGSCAARGRRCFHDIEISYAQTLDMPRDSTHWKTFHRVSEHFSSGLIGPMYILIRAPSGVNVFNYSYINDTALFFQDVLSQLNDTVGQVDHVRGVSVVGGQYLGGKNHNVTQSTYQSSYAKSKLYHALVDSYVGQHNAESYFVMLTHNDPNGMDCKRIVNHIRDVINPTCKRQLKPLGYQCYYYSNSAKTVDAIDDLYRTFPWILFITMIFIFLIAGLIWRNMFLPLRLFLTIAMPMFMIYGLTVLVFQHGWLSWLHSKSVDDTHGIAWIIPLMTITLLFGLALDYDIFLWSRIDEYMKHGIPLRPAIVRGVFKTGSIITAAGLIMACAFSGLLLSTVPALNQAGFILVASVLVDTFIIRTSLVPSILSISLNVTWHPKWQQRIYHLLGWSVPHTDTDTDTQETARLLHSE</sequence>
<feature type="transmembrane region" description="Helical" evidence="7">
    <location>
        <begin position="205"/>
        <end position="229"/>
    </location>
</feature>
<feature type="transmembrane region" description="Helical" evidence="7">
    <location>
        <begin position="633"/>
        <end position="657"/>
    </location>
</feature>
<evidence type="ECO:0000313" key="9">
    <source>
        <dbReference type="EMBL" id="ETO29859.1"/>
    </source>
</evidence>
<keyword evidence="5 7" id="KW-1133">Transmembrane helix</keyword>
<keyword evidence="3" id="KW-1003">Cell membrane</keyword>
<evidence type="ECO:0000256" key="1">
    <source>
        <dbReference type="ARBA" id="ARBA00004651"/>
    </source>
</evidence>
<dbReference type="GO" id="GO:0005886">
    <property type="term" value="C:plasma membrane"/>
    <property type="evidence" value="ECO:0007669"/>
    <property type="project" value="UniProtKB-SubCell"/>
</dbReference>
<feature type="domain" description="Membrane transport protein MMPL" evidence="8">
    <location>
        <begin position="502"/>
        <end position="741"/>
    </location>
</feature>
<dbReference type="AlphaFoldDB" id="X6NVM7"/>
<feature type="transmembrane region" description="Helical" evidence="7">
    <location>
        <begin position="281"/>
        <end position="305"/>
    </location>
</feature>
<dbReference type="InterPro" id="IPR050545">
    <property type="entry name" value="Mycobact_MmpL"/>
</dbReference>
<feature type="transmembrane region" description="Helical" evidence="7">
    <location>
        <begin position="706"/>
        <end position="725"/>
    </location>
</feature>
<feature type="transmembrane region" description="Helical" evidence="7">
    <location>
        <begin position="69"/>
        <end position="87"/>
    </location>
</feature>
<comment type="subcellular location">
    <subcellularLocation>
        <location evidence="1">Cell membrane</location>
        <topology evidence="1">Multi-pass membrane protein</topology>
    </subcellularLocation>
</comment>
<evidence type="ECO:0000256" key="7">
    <source>
        <dbReference type="SAM" id="Phobius"/>
    </source>
</evidence>
<dbReference type="OrthoDB" id="439189at2759"/>
<dbReference type="Proteomes" id="UP000023152">
    <property type="component" value="Unassembled WGS sequence"/>
</dbReference>
<keyword evidence="4 7" id="KW-0812">Transmembrane</keyword>
<proteinExistence type="inferred from homology"/>
<keyword evidence="6 7" id="KW-0472">Membrane</keyword>
<dbReference type="SUPFAM" id="SSF82866">
    <property type="entry name" value="Multidrug efflux transporter AcrB transmembrane domain"/>
    <property type="match status" value="2"/>
</dbReference>
<feature type="domain" description="Membrane transport protein MMPL" evidence="8">
    <location>
        <begin position="2"/>
        <end position="232"/>
    </location>
</feature>
<evidence type="ECO:0000256" key="6">
    <source>
        <dbReference type="ARBA" id="ARBA00023136"/>
    </source>
</evidence>
<dbReference type="Pfam" id="PF03176">
    <property type="entry name" value="MMPL"/>
    <property type="match status" value="2"/>
</dbReference>
<protein>
    <submittedName>
        <fullName evidence="9">MmpL efflux pump</fullName>
    </submittedName>
</protein>
<dbReference type="EMBL" id="ASPP01005800">
    <property type="protein sequence ID" value="ETO29859.1"/>
    <property type="molecule type" value="Genomic_DNA"/>
</dbReference>
<comment type="caution">
    <text evidence="9">The sequence shown here is derived from an EMBL/GenBank/DDBJ whole genome shotgun (WGS) entry which is preliminary data.</text>
</comment>
<evidence type="ECO:0000313" key="10">
    <source>
        <dbReference type="Proteomes" id="UP000023152"/>
    </source>
</evidence>
<gene>
    <name evidence="9" type="ORF">RFI_07253</name>
</gene>